<sequence>MKKRKLLIFASILALLTMFISFTQFSRPSEEEVGKTEKDFSSDRAVGYLKEVAKEPHPVGSPANKRVKDYIVKHFQSMDVPVEIQTKPIKDIRDENYAKEIGAENVENIIAKIQGTSGDDNAILLTAHYDSAPETPGAADDGYGVVTIMETARVLKQMPAPKNTIYFVLTDGEEQGLLGISALMDRTDILDKVGVMFNFEARGNTGVPILFETSSNDLKLVQLYKDIVPYPVAYSFASEMYKKMPNDTDFTELKKTKNLGYNFANIGGVETYHAKTDRVESSDKETIRHFGDYALPLVKKYMTMDAKEFETLKESEGDAIYFPLTKKTLVVYSDKAVIPLMLVLLVLIVAAFFVSFKKQVLQMKGFMLSLAAMIGSLVPIYIVYFLLIRLLTTVFNGEIDEDGLVMFGTYDPFILALMVLLAIVCSSIVGKWISQKFGVENFAMSTQVVWVVLAIITSLTFKGISYAFTIPAVISLVLILPILFKLNWAQSIYRYVVVAGWTVSSTLLLAPLLYMIYVAKTISIIPIIAIFTALVAFPIAAVVMWLNREASCSRTL</sequence>
<feature type="transmembrane region" description="Helical" evidence="1">
    <location>
        <begin position="496"/>
        <end position="517"/>
    </location>
</feature>
<feature type="chain" id="PRO_5039332202" evidence="2">
    <location>
        <begin position="27"/>
        <end position="556"/>
    </location>
</feature>
<feature type="transmembrane region" description="Helical" evidence="1">
    <location>
        <begin position="368"/>
        <end position="392"/>
    </location>
</feature>
<dbReference type="InterPro" id="IPR045175">
    <property type="entry name" value="M28_fam"/>
</dbReference>
<keyword evidence="1" id="KW-0812">Transmembrane</keyword>
<evidence type="ECO:0000313" key="5">
    <source>
        <dbReference type="Proteomes" id="UP000198601"/>
    </source>
</evidence>
<feature type="signal peptide" evidence="2">
    <location>
        <begin position="1"/>
        <end position="26"/>
    </location>
</feature>
<feature type="transmembrane region" description="Helical" evidence="1">
    <location>
        <begin position="466"/>
        <end position="484"/>
    </location>
</feature>
<dbReference type="Gene3D" id="3.40.630.10">
    <property type="entry name" value="Zn peptidases"/>
    <property type="match status" value="1"/>
</dbReference>
<feature type="transmembrane region" description="Helical" evidence="1">
    <location>
        <begin position="523"/>
        <end position="546"/>
    </location>
</feature>
<feature type="transmembrane region" description="Helical" evidence="1">
    <location>
        <begin position="442"/>
        <end position="460"/>
    </location>
</feature>
<keyword evidence="1" id="KW-0472">Membrane</keyword>
<feature type="domain" description="Peptidase M28" evidence="3">
    <location>
        <begin position="108"/>
        <end position="297"/>
    </location>
</feature>
<proteinExistence type="predicted"/>
<dbReference type="Pfam" id="PF04389">
    <property type="entry name" value="Peptidase_M28"/>
    <property type="match status" value="1"/>
</dbReference>
<evidence type="ECO:0000313" key="4">
    <source>
        <dbReference type="EMBL" id="SCW83962.1"/>
    </source>
</evidence>
<keyword evidence="1" id="KW-1133">Transmembrane helix</keyword>
<reference evidence="5" key="1">
    <citation type="submission" date="2016-10" db="EMBL/GenBank/DDBJ databases">
        <authorList>
            <person name="Varghese N."/>
            <person name="Submissions S."/>
        </authorList>
    </citation>
    <scope>NUCLEOTIDE SEQUENCE [LARGE SCALE GENOMIC DNA]</scope>
    <source>
        <strain evidence="5">CGMCC 1.8946</strain>
    </source>
</reference>
<evidence type="ECO:0000256" key="1">
    <source>
        <dbReference type="SAM" id="Phobius"/>
    </source>
</evidence>
<dbReference type="Proteomes" id="UP000198601">
    <property type="component" value="Unassembled WGS sequence"/>
</dbReference>
<dbReference type="GO" id="GO:0008235">
    <property type="term" value="F:metalloexopeptidase activity"/>
    <property type="evidence" value="ECO:0007669"/>
    <property type="project" value="InterPro"/>
</dbReference>
<name>A0A1G4TRD1_9BACL</name>
<feature type="transmembrane region" description="Helical" evidence="1">
    <location>
        <begin position="336"/>
        <end position="356"/>
    </location>
</feature>
<gene>
    <name evidence="4" type="ORF">SAMN04487970_106323</name>
</gene>
<dbReference type="OrthoDB" id="9762302at2"/>
<dbReference type="InterPro" id="IPR007484">
    <property type="entry name" value="Peptidase_M28"/>
</dbReference>
<keyword evidence="2" id="KW-0732">Signal</keyword>
<feature type="transmembrane region" description="Helical" evidence="1">
    <location>
        <begin position="412"/>
        <end position="430"/>
    </location>
</feature>
<dbReference type="EMBL" id="FMTT01000063">
    <property type="protein sequence ID" value="SCW83962.1"/>
    <property type="molecule type" value="Genomic_DNA"/>
</dbReference>
<dbReference type="SUPFAM" id="SSF53187">
    <property type="entry name" value="Zn-dependent exopeptidases"/>
    <property type="match status" value="1"/>
</dbReference>
<dbReference type="PANTHER" id="PTHR12147:SF26">
    <property type="entry name" value="PEPTIDASE M28 DOMAIN-CONTAINING PROTEIN"/>
    <property type="match status" value="1"/>
</dbReference>
<protein>
    <submittedName>
        <fullName evidence="4">Peptidase family M28</fullName>
    </submittedName>
</protein>
<dbReference type="STRING" id="624147.SAMN04487970_106323"/>
<dbReference type="GO" id="GO:0006508">
    <property type="term" value="P:proteolysis"/>
    <property type="evidence" value="ECO:0007669"/>
    <property type="project" value="InterPro"/>
</dbReference>
<keyword evidence="5" id="KW-1185">Reference proteome</keyword>
<organism evidence="4 5">
    <name type="scientific">Paenibacillus tianmuensis</name>
    <dbReference type="NCBI Taxonomy" id="624147"/>
    <lineage>
        <taxon>Bacteria</taxon>
        <taxon>Bacillati</taxon>
        <taxon>Bacillota</taxon>
        <taxon>Bacilli</taxon>
        <taxon>Bacillales</taxon>
        <taxon>Paenibacillaceae</taxon>
        <taxon>Paenibacillus</taxon>
    </lineage>
</organism>
<evidence type="ECO:0000256" key="2">
    <source>
        <dbReference type="SAM" id="SignalP"/>
    </source>
</evidence>
<dbReference type="RefSeq" id="WP_090676599.1">
    <property type="nucleotide sequence ID" value="NZ_FMTT01000063.1"/>
</dbReference>
<evidence type="ECO:0000259" key="3">
    <source>
        <dbReference type="Pfam" id="PF04389"/>
    </source>
</evidence>
<accession>A0A1G4TRD1</accession>
<dbReference type="AlphaFoldDB" id="A0A1G4TRD1"/>
<dbReference type="PANTHER" id="PTHR12147">
    <property type="entry name" value="METALLOPEPTIDASE M28 FAMILY MEMBER"/>
    <property type="match status" value="1"/>
</dbReference>